<sequence length="182" mass="19726">MSDSTSLFKQHDAATLRADKLPYQQGCALMAIAKTERKSSNQVLSEMRHEQGLASGKNLQHDATLLSTLGQRGYTAQSDGYMSWKDAQDFMKSRPAPGKGKDTRYFAMTFPPGTDPDKASSIGHAVSVSVSKSGGITVFANNSDRDAKGKWVGGKSPDQAGGRPFQSSMSDQHQIRLFKPPK</sequence>
<dbReference type="EMBL" id="CP007142">
    <property type="protein sequence ID" value="AJQ97512.1"/>
    <property type="molecule type" value="Genomic_DNA"/>
</dbReference>
<dbReference type="KEGG" id="gsn:YC6258_05484"/>
<feature type="region of interest" description="Disordered" evidence="1">
    <location>
        <begin position="139"/>
        <end position="182"/>
    </location>
</feature>
<name>A0A0C5VS71_9GAMM</name>
<dbReference type="Proteomes" id="UP000032266">
    <property type="component" value="Chromosome"/>
</dbReference>
<dbReference type="RefSeq" id="WP_044619233.1">
    <property type="nucleotide sequence ID" value="NZ_CP007142.1"/>
</dbReference>
<evidence type="ECO:0000313" key="2">
    <source>
        <dbReference type="EMBL" id="AJQ97512.1"/>
    </source>
</evidence>
<accession>A0A0C5VS71</accession>
<dbReference type="AlphaFoldDB" id="A0A0C5VS71"/>
<reference evidence="2 3" key="1">
    <citation type="submission" date="2014-01" db="EMBL/GenBank/DDBJ databases">
        <title>Full genme sequencing of cellulolytic bacterium Gynuella sunshinyii YC6258T gen. nov., sp. nov.</title>
        <authorList>
            <person name="Khan H."/>
            <person name="Chung E.J."/>
            <person name="Chung Y.R."/>
        </authorList>
    </citation>
    <scope>NUCLEOTIDE SEQUENCE [LARGE SCALE GENOMIC DNA]</scope>
    <source>
        <strain evidence="2 3">YC6258</strain>
    </source>
</reference>
<evidence type="ECO:0000256" key="1">
    <source>
        <dbReference type="SAM" id="MobiDB-lite"/>
    </source>
</evidence>
<evidence type="ECO:0000313" key="3">
    <source>
        <dbReference type="Proteomes" id="UP000032266"/>
    </source>
</evidence>
<dbReference type="HOGENOM" id="CLU_1480068_0_0_6"/>
<keyword evidence="3" id="KW-1185">Reference proteome</keyword>
<organism evidence="2 3">
    <name type="scientific">Gynuella sunshinyii YC6258</name>
    <dbReference type="NCBI Taxonomy" id="1445510"/>
    <lineage>
        <taxon>Bacteria</taxon>
        <taxon>Pseudomonadati</taxon>
        <taxon>Pseudomonadota</taxon>
        <taxon>Gammaproteobacteria</taxon>
        <taxon>Oceanospirillales</taxon>
        <taxon>Saccharospirillaceae</taxon>
        <taxon>Gynuella</taxon>
    </lineage>
</organism>
<proteinExistence type="predicted"/>
<gene>
    <name evidence="2" type="ORF">YC6258_05484</name>
</gene>
<protein>
    <submittedName>
        <fullName evidence="2">Uncharacterized protein</fullName>
    </submittedName>
</protein>
<dbReference type="STRING" id="1445510.YC6258_05484"/>